<dbReference type="Pfam" id="PF24346">
    <property type="entry name" value="DUF7507"/>
    <property type="match status" value="1"/>
</dbReference>
<feature type="domain" description="DUF5979" evidence="5">
    <location>
        <begin position="615"/>
        <end position="691"/>
    </location>
</feature>
<proteinExistence type="predicted"/>
<evidence type="ECO:0000259" key="6">
    <source>
        <dbReference type="Pfam" id="PF24346"/>
    </source>
</evidence>
<keyword evidence="2" id="KW-0472">Membrane</keyword>
<organism evidence="7 8">
    <name type="scientific">Bifidobacterium tibiigranuli</name>
    <dbReference type="NCBI Taxonomy" id="2172043"/>
    <lineage>
        <taxon>Bacteria</taxon>
        <taxon>Bacillati</taxon>
        <taxon>Actinomycetota</taxon>
        <taxon>Actinomycetes</taxon>
        <taxon>Bifidobacteriales</taxon>
        <taxon>Bifidobacteriaceae</taxon>
        <taxon>Bifidobacterium</taxon>
    </lineage>
</organism>
<dbReference type="InterPro" id="IPR046022">
    <property type="entry name" value="DUF5979"/>
</dbReference>
<feature type="compositionally biased region" description="Low complexity" evidence="1">
    <location>
        <begin position="39"/>
        <end position="49"/>
    </location>
</feature>
<dbReference type="OrthoDB" id="3239397at2"/>
<keyword evidence="2" id="KW-0812">Transmembrane</keyword>
<comment type="caution">
    <text evidence="7">The sequence shown here is derived from an EMBL/GenBank/DDBJ whole genome shotgun (WGS) entry which is preliminary data.</text>
</comment>
<keyword evidence="3" id="KW-0732">Signal</keyword>
<evidence type="ECO:0000313" key="7">
    <source>
        <dbReference type="EMBL" id="KAE8126330.1"/>
    </source>
</evidence>
<protein>
    <submittedName>
        <fullName evidence="7">Uncharacterized protein</fullName>
    </submittedName>
</protein>
<feature type="compositionally biased region" description="Low complexity" evidence="1">
    <location>
        <begin position="61"/>
        <end position="91"/>
    </location>
</feature>
<feature type="region of interest" description="Disordered" evidence="1">
    <location>
        <begin position="537"/>
        <end position="556"/>
    </location>
</feature>
<feature type="region of interest" description="Disordered" evidence="1">
    <location>
        <begin position="32"/>
        <end position="137"/>
    </location>
</feature>
<dbReference type="SUPFAM" id="SSF49899">
    <property type="entry name" value="Concanavalin A-like lectins/glucanases"/>
    <property type="match status" value="1"/>
</dbReference>
<dbReference type="GeneID" id="78128248"/>
<feature type="transmembrane region" description="Helical" evidence="2">
    <location>
        <begin position="832"/>
        <end position="851"/>
    </location>
</feature>
<dbReference type="GO" id="GO:0005975">
    <property type="term" value="P:carbohydrate metabolic process"/>
    <property type="evidence" value="ECO:0007669"/>
    <property type="project" value="UniProtKB-ARBA"/>
</dbReference>
<name>A0A5N6RYR7_9BIFI</name>
<dbReference type="InterPro" id="IPR041033">
    <property type="entry name" value="SpaA_PFL_dom_1"/>
</dbReference>
<dbReference type="InterPro" id="IPR013783">
    <property type="entry name" value="Ig-like_fold"/>
</dbReference>
<keyword evidence="8" id="KW-1185">Reference proteome</keyword>
<evidence type="ECO:0000256" key="1">
    <source>
        <dbReference type="SAM" id="MobiDB-lite"/>
    </source>
</evidence>
<evidence type="ECO:0000259" key="4">
    <source>
        <dbReference type="Pfam" id="PF17802"/>
    </source>
</evidence>
<feature type="compositionally biased region" description="Low complexity" evidence="1">
    <location>
        <begin position="537"/>
        <end position="547"/>
    </location>
</feature>
<dbReference type="RefSeq" id="WP_152581794.1">
    <property type="nucleotide sequence ID" value="NZ_JAKVIV010000003.1"/>
</dbReference>
<feature type="chain" id="PRO_5039017830" evidence="3">
    <location>
        <begin position="29"/>
        <end position="861"/>
    </location>
</feature>
<dbReference type="AlphaFoldDB" id="A0A5N6RYR7"/>
<evidence type="ECO:0000313" key="8">
    <source>
        <dbReference type="Proteomes" id="UP000325415"/>
    </source>
</evidence>
<dbReference type="Pfam" id="PF17802">
    <property type="entry name" value="SpaA"/>
    <property type="match status" value="1"/>
</dbReference>
<evidence type="ECO:0000256" key="2">
    <source>
        <dbReference type="SAM" id="Phobius"/>
    </source>
</evidence>
<dbReference type="InterPro" id="IPR055354">
    <property type="entry name" value="DUF7507"/>
</dbReference>
<dbReference type="Gene3D" id="2.60.120.200">
    <property type="match status" value="1"/>
</dbReference>
<feature type="domain" description="DUF7507" evidence="6">
    <location>
        <begin position="445"/>
        <end position="551"/>
    </location>
</feature>
<feature type="domain" description="SpaA-like prealbumin fold" evidence="4">
    <location>
        <begin position="700"/>
        <end position="800"/>
    </location>
</feature>
<keyword evidence="2" id="KW-1133">Transmembrane helix</keyword>
<accession>A0A5N6RYR7</accession>
<dbReference type="InterPro" id="IPR013320">
    <property type="entry name" value="ConA-like_dom_sf"/>
</dbReference>
<dbReference type="Pfam" id="PF19407">
    <property type="entry name" value="DUF5979"/>
    <property type="match status" value="1"/>
</dbReference>
<feature type="signal peptide" evidence="3">
    <location>
        <begin position="1"/>
        <end position="28"/>
    </location>
</feature>
<dbReference type="Proteomes" id="UP000325415">
    <property type="component" value="Unassembled WGS sequence"/>
</dbReference>
<evidence type="ECO:0000259" key="5">
    <source>
        <dbReference type="Pfam" id="PF19407"/>
    </source>
</evidence>
<gene>
    <name evidence="7" type="ORF">DDE84_11240</name>
</gene>
<sequence length="861" mass="87903">MNAKSKRARLLSSVIAAALSTGILFSFAAGASADDKDNAAQPSSSVSPAAEDKTATDKNAAAESGGQQSSAGSVEAAESNAAANPSPNVSVKSLVPMPATASAQPESVSEAEGDAPVTTFASPTGVDEPFTGSTVGDPTWRALGDACLTAAKTVNPDPGTGNRTIGGCYYNGNDPNSHTTDTTNLSGESNGYLQLTDNSGGRTGYVLYNAAQNSADGLDISFYQYQYFGDNGAGWNPWDPNPATGGDGIGFFLVDGNSNLLTPGPTGGSVGGAFGYSSITNRDVTPNVNVNGIPSGVLGLGLDPFGNFANQPYVGVGCPDHSSGKPFGLWPNTVTLRDGGSGTSGYCILKSQGLDQMPKANIMTGAAVPNLAVGAQNDPGSLVRIMISPTNDDNPYATVTVYINGIQVLQDTLTEAFPPTIKFGFSSSTGAAHAVHLIRGFSLKKPSLTLEKSVNRDTANGGTAQSAFTVGDTVPYNFKVTNNGNVDLNTVTVTDPKITAISCPKTTLVAGVSMTCSGKYGPLSPAEVAAGEFDNTATAAGKTPTGADVPSNPSTAKVPTYTNGALSIIKKLQGSGASTIDPGRQYTIGYSYDAGDYHYCSADGTSTTTTDPYGSGDTYQYPAGSGTILVKADGKSYPSGSIPTGAAVTLSETKPSDSNGVTWQDPVFNPASPVTIGCSDNGTSVTVTNTADQVPGSAIWTKVDDAKTPNRLAGSSWTLTGPGVPANTVVTDCTSSPCPAGPFTDQDSRPGAFQLNGLAWNYVANPKNPDTEQYTLVEKAAPAGYQLDTIPHTFVISKDTVATGQPVNVGQFVNKHAIPPTLPLTGGMSTDAFIFGGSALIVLSAGVAIALRRRSLARVQG</sequence>
<dbReference type="EMBL" id="QDAG01000014">
    <property type="protein sequence ID" value="KAE8126330.1"/>
    <property type="molecule type" value="Genomic_DNA"/>
</dbReference>
<evidence type="ECO:0000256" key="3">
    <source>
        <dbReference type="SAM" id="SignalP"/>
    </source>
</evidence>
<reference evidence="7 8" key="1">
    <citation type="submission" date="2018-04" db="EMBL/GenBank/DDBJ databases">
        <authorList>
            <person name="Eckel V.P."/>
            <person name="Vogel R.F."/>
        </authorList>
    </citation>
    <scope>NUCLEOTIDE SEQUENCE [LARGE SCALE GENOMIC DNA]</scope>
    <source>
        <strain evidence="8">TMW 2.1764</strain>
    </source>
</reference>
<dbReference type="Gene3D" id="2.60.40.10">
    <property type="entry name" value="Immunoglobulins"/>
    <property type="match status" value="1"/>
</dbReference>